<reference evidence="3 4" key="1">
    <citation type="submission" date="2015-04" db="EMBL/GenBank/DDBJ databases">
        <title>Complete genome sequence of Schizopora paradoxa KUC8140, a cosmopolitan wood degrader in East Asia.</title>
        <authorList>
            <consortium name="DOE Joint Genome Institute"/>
            <person name="Min B."/>
            <person name="Park H."/>
            <person name="Jang Y."/>
            <person name="Kim J.-J."/>
            <person name="Kim K.H."/>
            <person name="Pangilinan J."/>
            <person name="Lipzen A."/>
            <person name="Riley R."/>
            <person name="Grigoriev I.V."/>
            <person name="Spatafora J.W."/>
            <person name="Choi I.-G."/>
        </authorList>
    </citation>
    <scope>NUCLEOTIDE SEQUENCE [LARGE SCALE GENOMIC DNA]</scope>
    <source>
        <strain evidence="3 4">KUC8140</strain>
    </source>
</reference>
<dbReference type="InterPro" id="IPR029071">
    <property type="entry name" value="Ubiquitin-like_domsf"/>
</dbReference>
<dbReference type="STRING" id="27342.A0A0H2RDF3"/>
<dbReference type="GO" id="GO:0005829">
    <property type="term" value="C:cytosol"/>
    <property type="evidence" value="ECO:0007669"/>
    <property type="project" value="TreeGrafter"/>
</dbReference>
<evidence type="ECO:0000313" key="4">
    <source>
        <dbReference type="Proteomes" id="UP000053477"/>
    </source>
</evidence>
<sequence length="290" mass="31015">MADNSELAFVKSHLNVLGSLPVSYPDDFQQPVANSLRKVPVFPVDLPQPPAPKSSSGASSLETIAITIKVAKPPKTFTLSSVSPTDPISDIKAQLSSQPGAPPADAQRLLLRGKALADGKLLKEYSVKDGDVVNLMLRPGFEWNWESTPAKSPVSPTVKDNDSGAASRLDVGAKTPARKHNRIPSVVLSPSPNSSSTALPLVETPGDIQLTLDAPDVDGRVADSLDAYHQKIASPQFWERMHEFLRAEFVTPEDTRSAFEAFFVGSKGQLSPNEIAKIRDTVGIVGMSGL</sequence>
<gene>
    <name evidence="3" type="ORF">SCHPADRAFT_922264</name>
</gene>
<proteinExistence type="predicted"/>
<organism evidence="3 4">
    <name type="scientific">Schizopora paradoxa</name>
    <dbReference type="NCBI Taxonomy" id="27342"/>
    <lineage>
        <taxon>Eukaryota</taxon>
        <taxon>Fungi</taxon>
        <taxon>Dikarya</taxon>
        <taxon>Basidiomycota</taxon>
        <taxon>Agaricomycotina</taxon>
        <taxon>Agaricomycetes</taxon>
        <taxon>Hymenochaetales</taxon>
        <taxon>Schizoporaceae</taxon>
        <taxon>Schizopora</taxon>
    </lineage>
</organism>
<dbReference type="GO" id="GO:0006511">
    <property type="term" value="P:ubiquitin-dependent protein catabolic process"/>
    <property type="evidence" value="ECO:0007669"/>
    <property type="project" value="TreeGrafter"/>
</dbReference>
<feature type="compositionally biased region" description="Low complexity" evidence="1">
    <location>
        <begin position="184"/>
        <end position="200"/>
    </location>
</feature>
<evidence type="ECO:0000256" key="1">
    <source>
        <dbReference type="SAM" id="MobiDB-lite"/>
    </source>
</evidence>
<protein>
    <recommendedName>
        <fullName evidence="2">Ubiquitin-like domain-containing protein</fullName>
    </recommendedName>
</protein>
<dbReference type="PROSITE" id="PS50053">
    <property type="entry name" value="UBIQUITIN_2"/>
    <property type="match status" value="1"/>
</dbReference>
<dbReference type="Gene3D" id="3.10.20.90">
    <property type="entry name" value="Phosphatidylinositol 3-kinase Catalytic Subunit, Chain A, domain 1"/>
    <property type="match status" value="1"/>
</dbReference>
<dbReference type="Proteomes" id="UP000053477">
    <property type="component" value="Unassembled WGS sequence"/>
</dbReference>
<dbReference type="SUPFAM" id="SSF54236">
    <property type="entry name" value="Ubiquitin-like"/>
    <property type="match status" value="1"/>
</dbReference>
<dbReference type="AlphaFoldDB" id="A0A0H2RDF3"/>
<dbReference type="InterPro" id="IPR000626">
    <property type="entry name" value="Ubiquitin-like_dom"/>
</dbReference>
<feature type="domain" description="Ubiquitin-like" evidence="2">
    <location>
        <begin position="64"/>
        <end position="138"/>
    </location>
</feature>
<accession>A0A0H2RDF3</accession>
<dbReference type="EMBL" id="KQ086043">
    <property type="protein sequence ID" value="KLO09834.1"/>
    <property type="molecule type" value="Genomic_DNA"/>
</dbReference>
<evidence type="ECO:0000259" key="2">
    <source>
        <dbReference type="PROSITE" id="PS50053"/>
    </source>
</evidence>
<evidence type="ECO:0000313" key="3">
    <source>
        <dbReference type="EMBL" id="KLO09834.1"/>
    </source>
</evidence>
<dbReference type="Pfam" id="PF00240">
    <property type="entry name" value="ubiquitin"/>
    <property type="match status" value="1"/>
</dbReference>
<dbReference type="OrthoDB" id="428577at2759"/>
<keyword evidence="4" id="KW-1185">Reference proteome</keyword>
<dbReference type="PANTHER" id="PTHR10677:SF3">
    <property type="entry name" value="FI07626P-RELATED"/>
    <property type="match status" value="1"/>
</dbReference>
<dbReference type="InterPro" id="IPR015496">
    <property type="entry name" value="Ubiquilin"/>
</dbReference>
<dbReference type="InParanoid" id="A0A0H2RDF3"/>
<name>A0A0H2RDF3_9AGAM</name>
<dbReference type="SMART" id="SM00213">
    <property type="entry name" value="UBQ"/>
    <property type="match status" value="1"/>
</dbReference>
<dbReference type="GO" id="GO:0031593">
    <property type="term" value="F:polyubiquitin modification-dependent protein binding"/>
    <property type="evidence" value="ECO:0007669"/>
    <property type="project" value="TreeGrafter"/>
</dbReference>
<feature type="region of interest" description="Disordered" evidence="1">
    <location>
        <begin position="148"/>
        <end position="200"/>
    </location>
</feature>
<dbReference type="CDD" id="cd17039">
    <property type="entry name" value="Ubl_ubiquitin_like"/>
    <property type="match status" value="1"/>
</dbReference>
<dbReference type="PANTHER" id="PTHR10677">
    <property type="entry name" value="UBIQUILIN"/>
    <property type="match status" value="1"/>
</dbReference>